<dbReference type="InterPro" id="IPR000595">
    <property type="entry name" value="cNMP-bd_dom"/>
</dbReference>
<evidence type="ECO:0000313" key="6">
    <source>
        <dbReference type="EMBL" id="CAE26210.1"/>
    </source>
</evidence>
<dbReference type="PROSITE" id="PS51063">
    <property type="entry name" value="HTH_CRP_2"/>
    <property type="match status" value="1"/>
</dbReference>
<feature type="domain" description="HTH crp-type" evidence="5">
    <location>
        <begin position="149"/>
        <end position="222"/>
    </location>
</feature>
<sequence>MMEKGVLRAAATRSALFSQLPPAETSRLLDASSLRQFPAGQALFHQGDVPEYLFQILSGLVRVTQLNSEGEQITLRIMRPGDLCCVAAFRQRSYPATATAIKATSVLAWRTNSFVALTQQSPALADNVVCIAGDRTREMLQRATEMTGKCIAQRIAASLLRLSAQAGVRTPAGIHIESPVTRIDLASMAGLTYFTVSRTLSAWQKQGLVKSGRHRLTILDISRISEIAEPRIGAG</sequence>
<dbReference type="STRING" id="258594.RPA0766"/>
<evidence type="ECO:0000256" key="2">
    <source>
        <dbReference type="ARBA" id="ARBA00023125"/>
    </source>
</evidence>
<evidence type="ECO:0000256" key="1">
    <source>
        <dbReference type="ARBA" id="ARBA00023015"/>
    </source>
</evidence>
<dbReference type="InterPro" id="IPR036390">
    <property type="entry name" value="WH_DNA-bd_sf"/>
</dbReference>
<dbReference type="Pfam" id="PF00027">
    <property type="entry name" value="cNMP_binding"/>
    <property type="match status" value="1"/>
</dbReference>
<dbReference type="Pfam" id="PF13545">
    <property type="entry name" value="HTH_Crp_2"/>
    <property type="match status" value="1"/>
</dbReference>
<dbReference type="CDD" id="cd00038">
    <property type="entry name" value="CAP_ED"/>
    <property type="match status" value="1"/>
</dbReference>
<dbReference type="InterPro" id="IPR050397">
    <property type="entry name" value="Env_Response_Regulators"/>
</dbReference>
<dbReference type="InterPro" id="IPR014710">
    <property type="entry name" value="RmlC-like_jellyroll"/>
</dbReference>
<dbReference type="GO" id="GO:0003677">
    <property type="term" value="F:DNA binding"/>
    <property type="evidence" value="ECO:0007669"/>
    <property type="project" value="UniProtKB-KW"/>
</dbReference>
<gene>
    <name evidence="6" type="ordered locus">RPA0766</name>
</gene>
<feature type="domain" description="Cyclic nucleotide-binding" evidence="4">
    <location>
        <begin position="16"/>
        <end position="112"/>
    </location>
</feature>
<dbReference type="PANTHER" id="PTHR24567">
    <property type="entry name" value="CRP FAMILY TRANSCRIPTIONAL REGULATORY PROTEIN"/>
    <property type="match status" value="1"/>
</dbReference>
<proteinExistence type="predicted"/>
<name>Q6NBR2_RHOPA</name>
<dbReference type="AlphaFoldDB" id="Q6NBR2"/>
<evidence type="ECO:0000259" key="5">
    <source>
        <dbReference type="PROSITE" id="PS51063"/>
    </source>
</evidence>
<keyword evidence="2" id="KW-0238">DNA-binding</keyword>
<evidence type="ECO:0000256" key="3">
    <source>
        <dbReference type="ARBA" id="ARBA00023163"/>
    </source>
</evidence>
<dbReference type="eggNOG" id="COG0664">
    <property type="taxonomic scope" value="Bacteria"/>
</dbReference>
<evidence type="ECO:0000259" key="4">
    <source>
        <dbReference type="PROSITE" id="PS50042"/>
    </source>
</evidence>
<dbReference type="PANTHER" id="PTHR24567:SF28">
    <property type="entry name" value="LISTERIOLYSIN REGULATORY PROTEIN"/>
    <property type="match status" value="1"/>
</dbReference>
<dbReference type="GO" id="GO:0003700">
    <property type="term" value="F:DNA-binding transcription factor activity"/>
    <property type="evidence" value="ECO:0007669"/>
    <property type="project" value="TreeGrafter"/>
</dbReference>
<dbReference type="Gene3D" id="2.60.120.10">
    <property type="entry name" value="Jelly Rolls"/>
    <property type="match status" value="1"/>
</dbReference>
<dbReference type="HOGENOM" id="CLU_075053_3_1_5"/>
<dbReference type="EMBL" id="BX572595">
    <property type="protein sequence ID" value="CAE26210.1"/>
    <property type="molecule type" value="Genomic_DNA"/>
</dbReference>
<dbReference type="InterPro" id="IPR036388">
    <property type="entry name" value="WH-like_DNA-bd_sf"/>
</dbReference>
<dbReference type="Gene3D" id="1.10.10.10">
    <property type="entry name" value="Winged helix-like DNA-binding domain superfamily/Winged helix DNA-binding domain"/>
    <property type="match status" value="1"/>
</dbReference>
<dbReference type="InterPro" id="IPR018490">
    <property type="entry name" value="cNMP-bd_dom_sf"/>
</dbReference>
<keyword evidence="3" id="KW-0804">Transcription</keyword>
<dbReference type="SUPFAM" id="SSF46785">
    <property type="entry name" value="Winged helix' DNA-binding domain"/>
    <property type="match status" value="1"/>
</dbReference>
<accession>Q6NBR2</accession>
<protein>
    <submittedName>
        <fullName evidence="6">Transcriptional regulator, Crp/Fnr family</fullName>
    </submittedName>
</protein>
<keyword evidence="1" id="KW-0805">Transcription regulation</keyword>
<dbReference type="SMART" id="SM00100">
    <property type="entry name" value="cNMP"/>
    <property type="match status" value="1"/>
</dbReference>
<dbReference type="InterPro" id="IPR012318">
    <property type="entry name" value="HTH_CRP"/>
</dbReference>
<dbReference type="SMART" id="SM00419">
    <property type="entry name" value="HTH_CRP"/>
    <property type="match status" value="1"/>
</dbReference>
<dbReference type="SUPFAM" id="SSF51206">
    <property type="entry name" value="cAMP-binding domain-like"/>
    <property type="match status" value="1"/>
</dbReference>
<reference evidence="6" key="1">
    <citation type="journal article" date="2004" name="Nat. Biotechnol.">
        <title>Complete genome sequence of the metabolically versatile photosynthetic bacterium Rhodopseudomonas palustris.</title>
        <authorList>
            <person name="Larimer F.W."/>
            <person name="Chain P."/>
            <person name="Hauser L."/>
            <person name="Lamerdin J."/>
            <person name="Malfatti S."/>
            <person name="Do L."/>
            <person name="Land M.L."/>
            <person name="Pelletier D.A."/>
            <person name="Beatty J.T."/>
            <person name="Lang A.S."/>
            <person name="Tabita F.R."/>
            <person name="Gibson J.L."/>
            <person name="Hanson T.E."/>
            <person name="Bobst C."/>
            <person name="Torres J.L."/>
            <person name="Peres C."/>
            <person name="Harrison F.H."/>
            <person name="Gibson J."/>
            <person name="Harwood C.S."/>
        </authorList>
    </citation>
    <scope>NUCLEOTIDE SEQUENCE [LARGE SCALE GENOMIC DNA]</scope>
    <source>
        <strain evidence="6">CGA009</strain>
    </source>
</reference>
<dbReference type="PhylomeDB" id="Q6NBR2"/>
<dbReference type="PROSITE" id="PS50042">
    <property type="entry name" value="CNMP_BINDING_3"/>
    <property type="match status" value="1"/>
</dbReference>
<organism evidence="6">
    <name type="scientific">Rhodopseudomonas palustris (strain ATCC BAA-98 / CGA009)</name>
    <dbReference type="NCBI Taxonomy" id="258594"/>
    <lineage>
        <taxon>Bacteria</taxon>
        <taxon>Pseudomonadati</taxon>
        <taxon>Pseudomonadota</taxon>
        <taxon>Alphaproteobacteria</taxon>
        <taxon>Hyphomicrobiales</taxon>
        <taxon>Nitrobacteraceae</taxon>
        <taxon>Rhodopseudomonas</taxon>
    </lineage>
</organism>
<dbReference type="GO" id="GO:0005829">
    <property type="term" value="C:cytosol"/>
    <property type="evidence" value="ECO:0007669"/>
    <property type="project" value="TreeGrafter"/>
</dbReference>